<organism evidence="2 3">
    <name type="scientific">Dimargaris cristalligena</name>
    <dbReference type="NCBI Taxonomy" id="215637"/>
    <lineage>
        <taxon>Eukaryota</taxon>
        <taxon>Fungi</taxon>
        <taxon>Fungi incertae sedis</taxon>
        <taxon>Zoopagomycota</taxon>
        <taxon>Kickxellomycotina</taxon>
        <taxon>Dimargaritomycetes</taxon>
        <taxon>Dimargaritales</taxon>
        <taxon>Dimargaritaceae</taxon>
        <taxon>Dimargaris</taxon>
    </lineage>
</organism>
<evidence type="ECO:0000256" key="1">
    <source>
        <dbReference type="SAM" id="MobiDB-lite"/>
    </source>
</evidence>
<evidence type="ECO:0000313" key="3">
    <source>
        <dbReference type="Proteomes" id="UP000268162"/>
    </source>
</evidence>
<feature type="compositionally biased region" description="Polar residues" evidence="1">
    <location>
        <begin position="77"/>
        <end position="87"/>
    </location>
</feature>
<dbReference type="Proteomes" id="UP000268162">
    <property type="component" value="Unassembled WGS sequence"/>
</dbReference>
<feature type="region of interest" description="Disordered" evidence="1">
    <location>
        <begin position="77"/>
        <end position="102"/>
    </location>
</feature>
<proteinExistence type="predicted"/>
<dbReference type="AlphaFoldDB" id="A0A4P9ZYF9"/>
<evidence type="ECO:0000313" key="2">
    <source>
        <dbReference type="EMBL" id="RKP38717.1"/>
    </source>
</evidence>
<sequence>MRILDCVLKNVLHSGSSPIEHTPTICRTFVQRRAFQTSCPTPGQRQIMAKRRRPPAPNYTASDPFIGLLEPQSSLLPPTTSQSNHTIPQYPAKPRTWGSHSVHRKRPDFGFRIAATSASISSRSVSPNSTLVGSNSTRTRFNLLAAASTTIRTQSHNDGSTPPDPTFCHQLFQDLVSEYSATQSQFRRSPDHRILPRHRRHHQETIAHLQTRIIKAAQLWLDLAQQAQVRYLAALPPCDRDDRAFATVMLPSPADCEQLILGLATVNEPAEAIVVLSRRQTWYPGTPSPHGVTAILAAFQHTRASSEAVMQFVAQMRDWHLAHTADTLRPLLLLLAESNHLVEFRGVVDAAYKDGVDVPSSILSAAVQVFARHRNEAAVVYLYRNIVYYFDVVTVAELEVWFWAVGVVGRPDLAVALMDRMYHQKLPLNQPIVDCLIAQLMTRPGTYSSLLTLHEEFVEHGFVYTPDSWFALLDAAIGTGDRKLIAVYLKFDQREWAVLTDPHRIHRIVEGLLRLNQPADAFRVLRDRVKPSVVPFLNTYNLVAEAAKEVKVDLVPFIRKALEQLKSQPPTNPNLSGAESEIQW</sequence>
<gene>
    <name evidence="2" type="ORF">BJ085DRAFT_40684</name>
</gene>
<keyword evidence="3" id="KW-1185">Reference proteome</keyword>
<reference evidence="3" key="1">
    <citation type="journal article" date="2018" name="Nat. Microbiol.">
        <title>Leveraging single-cell genomics to expand the fungal tree of life.</title>
        <authorList>
            <person name="Ahrendt S.R."/>
            <person name="Quandt C.A."/>
            <person name="Ciobanu D."/>
            <person name="Clum A."/>
            <person name="Salamov A."/>
            <person name="Andreopoulos B."/>
            <person name="Cheng J.F."/>
            <person name="Woyke T."/>
            <person name="Pelin A."/>
            <person name="Henrissat B."/>
            <person name="Reynolds N.K."/>
            <person name="Benny G.L."/>
            <person name="Smith M.E."/>
            <person name="James T.Y."/>
            <person name="Grigoriev I.V."/>
        </authorList>
    </citation>
    <scope>NUCLEOTIDE SEQUENCE [LARGE SCALE GENOMIC DNA]</scope>
    <source>
        <strain evidence="3">RSA 468</strain>
    </source>
</reference>
<protein>
    <submittedName>
        <fullName evidence="2">Uncharacterized protein</fullName>
    </submittedName>
</protein>
<accession>A0A4P9ZYF9</accession>
<dbReference type="EMBL" id="ML002336">
    <property type="protein sequence ID" value="RKP38717.1"/>
    <property type="molecule type" value="Genomic_DNA"/>
</dbReference>
<name>A0A4P9ZYF9_9FUNG</name>